<sequence>MKIRTAILVAGFFACPALHAQVPGAAQPTPPAATPAAGGGAGTAPAADPFVRQPPDAPPGVVEEDWSPRHLSVCVESFSVDLADAAELHRTISNDQELYKVILERVGKGTATQESFSVICARSGEKSAVESVSEISYPTKYDRHVDPTFGNTVAKNAGGGQTKEVVAAADVLGPLVPTEFNTRGAGTIVEIEPTLGQNNDIIDLRISTEMSAQVDFTRWGKGDGELETPAYENQRVMMALTLRPKTPMLMGTPSRPPKSKIDPAAAKKVWFSFVTVNVIKV</sequence>
<evidence type="ECO:0000256" key="2">
    <source>
        <dbReference type="SAM" id="SignalP"/>
    </source>
</evidence>
<accession>A0ABT3FY29</accession>
<feature type="region of interest" description="Disordered" evidence="1">
    <location>
        <begin position="24"/>
        <end position="63"/>
    </location>
</feature>
<organism evidence="3 4">
    <name type="scientific">Luteolibacter rhizosphaerae</name>
    <dbReference type="NCBI Taxonomy" id="2989719"/>
    <lineage>
        <taxon>Bacteria</taxon>
        <taxon>Pseudomonadati</taxon>
        <taxon>Verrucomicrobiota</taxon>
        <taxon>Verrucomicrobiia</taxon>
        <taxon>Verrucomicrobiales</taxon>
        <taxon>Verrucomicrobiaceae</taxon>
        <taxon>Luteolibacter</taxon>
    </lineage>
</organism>
<feature type="chain" id="PRO_5046663785" evidence="2">
    <location>
        <begin position="21"/>
        <end position="281"/>
    </location>
</feature>
<keyword evidence="2" id="KW-0732">Signal</keyword>
<keyword evidence="4" id="KW-1185">Reference proteome</keyword>
<dbReference type="PROSITE" id="PS51257">
    <property type="entry name" value="PROKAR_LIPOPROTEIN"/>
    <property type="match status" value="1"/>
</dbReference>
<gene>
    <name evidence="3" type="ORF">OJ996_02760</name>
</gene>
<evidence type="ECO:0000313" key="4">
    <source>
        <dbReference type="Proteomes" id="UP001165653"/>
    </source>
</evidence>
<comment type="caution">
    <text evidence="3">The sequence shown here is derived from an EMBL/GenBank/DDBJ whole genome shotgun (WGS) entry which is preliminary data.</text>
</comment>
<dbReference type="Proteomes" id="UP001165653">
    <property type="component" value="Unassembled WGS sequence"/>
</dbReference>
<dbReference type="EMBL" id="JAPDDR010000001">
    <property type="protein sequence ID" value="MCW1912477.1"/>
    <property type="molecule type" value="Genomic_DNA"/>
</dbReference>
<name>A0ABT3FY29_9BACT</name>
<reference evidence="3" key="1">
    <citation type="submission" date="2022-10" db="EMBL/GenBank/DDBJ databases">
        <title>Luteolibacter sp. GHJ8, whole genome shotgun sequencing project.</title>
        <authorList>
            <person name="Zhao G."/>
            <person name="Shen L."/>
        </authorList>
    </citation>
    <scope>NUCLEOTIDE SEQUENCE</scope>
    <source>
        <strain evidence="3">GHJ8</strain>
    </source>
</reference>
<proteinExistence type="predicted"/>
<feature type="signal peptide" evidence="2">
    <location>
        <begin position="1"/>
        <end position="20"/>
    </location>
</feature>
<evidence type="ECO:0000313" key="3">
    <source>
        <dbReference type="EMBL" id="MCW1912477.1"/>
    </source>
</evidence>
<evidence type="ECO:0000256" key="1">
    <source>
        <dbReference type="SAM" id="MobiDB-lite"/>
    </source>
</evidence>
<dbReference type="RefSeq" id="WP_264510899.1">
    <property type="nucleotide sequence ID" value="NZ_JAPDDR010000001.1"/>
</dbReference>
<protein>
    <submittedName>
        <fullName evidence="3">Uncharacterized protein</fullName>
    </submittedName>
</protein>